<proteinExistence type="predicted"/>
<protein>
    <recommendedName>
        <fullName evidence="1">Apea-like HEPN domain-containing protein</fullName>
    </recommendedName>
</protein>
<name>A0A2I0R5B3_9FLAO</name>
<dbReference type="InterPro" id="IPR041229">
    <property type="entry name" value="HEPN_Apea"/>
</dbReference>
<reference evidence="2 3" key="1">
    <citation type="submission" date="2017-12" db="EMBL/GenBank/DDBJ databases">
        <title>The draft genome sequence of Brumimicrobium saltpan LHR20.</title>
        <authorList>
            <person name="Do Z.-J."/>
            <person name="Luo H.-R."/>
        </authorList>
    </citation>
    <scope>NUCLEOTIDE SEQUENCE [LARGE SCALE GENOMIC DNA]</scope>
    <source>
        <strain evidence="2 3">LHR20</strain>
    </source>
</reference>
<gene>
    <name evidence="2" type="ORF">CW751_00075</name>
</gene>
<keyword evidence="3" id="KW-1185">Reference proteome</keyword>
<dbReference type="EMBL" id="PJNI01000001">
    <property type="protein sequence ID" value="PKR81773.1"/>
    <property type="molecule type" value="Genomic_DNA"/>
</dbReference>
<evidence type="ECO:0000313" key="3">
    <source>
        <dbReference type="Proteomes" id="UP000236654"/>
    </source>
</evidence>
<feature type="domain" description="Apea-like HEPN" evidence="1">
    <location>
        <begin position="276"/>
        <end position="411"/>
    </location>
</feature>
<dbReference type="Proteomes" id="UP000236654">
    <property type="component" value="Unassembled WGS sequence"/>
</dbReference>
<accession>A0A2I0R5B3</accession>
<evidence type="ECO:0000313" key="2">
    <source>
        <dbReference type="EMBL" id="PKR81773.1"/>
    </source>
</evidence>
<organism evidence="2 3">
    <name type="scientific">Brumimicrobium salinarum</name>
    <dbReference type="NCBI Taxonomy" id="2058658"/>
    <lineage>
        <taxon>Bacteria</taxon>
        <taxon>Pseudomonadati</taxon>
        <taxon>Bacteroidota</taxon>
        <taxon>Flavobacteriia</taxon>
        <taxon>Flavobacteriales</taxon>
        <taxon>Crocinitomicaceae</taxon>
        <taxon>Brumimicrobium</taxon>
    </lineage>
</organism>
<evidence type="ECO:0000259" key="1">
    <source>
        <dbReference type="Pfam" id="PF18739"/>
    </source>
</evidence>
<sequence length="439" mass="51247">METTQRYFGKLFFPIEKKSIENIWLNINGNKIFVEIPNPGSVSEDWAVLHGEFNKLGTVSLIDCSIGASSHGFGGEGCKLNVHKLIQGEKLSFNRQCFISTITLTSSALNHWIMGIEGITHKKSTFTVPEFKTILNVSTAYFDLEIKVGYKNSFSYTKTSFERDVFLYASFNKPLNIYDFYVWKKKIEKLIVYLTNDDPGVKVIGLNRSFERIYGIDSKWESHNYSHSIKFSFHEIRSYLPKIIKSWFDNKNLDSVIDLLLEKKAIPALSPQKHFLNMCVALESFHKNFIGKNIPLIDKTTLDNREKIKTLLDKDKELLRWFSEKTTFWKNPTLIDRIYFFKKELQDINKNVFKIPIEDWMRMVKNTRDDLSHEGRYNKYFEDYFTLFLSSYALEMLLQYRVIMLLGVDDKLLKEQYLKNASGNISLVASLNNFKGIKK</sequence>
<dbReference type="Pfam" id="PF18739">
    <property type="entry name" value="HEPN_Apea"/>
    <property type="match status" value="1"/>
</dbReference>
<dbReference type="AlphaFoldDB" id="A0A2I0R5B3"/>
<comment type="caution">
    <text evidence="2">The sequence shown here is derived from an EMBL/GenBank/DDBJ whole genome shotgun (WGS) entry which is preliminary data.</text>
</comment>